<dbReference type="Gramene" id="TraesCS3A02G018600.1">
    <property type="protein sequence ID" value="TraesCS3A02G018600.1"/>
    <property type="gene ID" value="TraesCS3A02G018600"/>
</dbReference>
<dbReference type="OMA" id="SHFINMM"/>
<name>A0A3B6EAT5_WHEAT</name>
<keyword evidence="3" id="KW-1185">Reference proteome</keyword>
<dbReference type="EnsemblPlants" id="TraesCS3A02G018600.1">
    <property type="protein sequence ID" value="TraesCS3A02G018600.1"/>
    <property type="gene ID" value="TraesCS3A02G018600"/>
</dbReference>
<accession>A0A3B6EAT5</accession>
<feature type="domain" description="F-box protein AT5G49610-like beta-propeller" evidence="1">
    <location>
        <begin position="14"/>
        <end position="175"/>
    </location>
</feature>
<dbReference type="Gramene" id="TraesCS3A03G0038600.1">
    <property type="protein sequence ID" value="TraesCS3A03G0038600.1.CDS"/>
    <property type="gene ID" value="TraesCS3A03G0038600"/>
</dbReference>
<dbReference type="InterPro" id="IPR056594">
    <property type="entry name" value="AT5G49610-like_b-prop"/>
</dbReference>
<dbReference type="Proteomes" id="UP000019116">
    <property type="component" value="Chromosome 3A"/>
</dbReference>
<sequence>MVSTEATNTIFDMSPSPSTLVGNVLYWPSTYGRDNILQFDLDSQNLKVIRGPRCMNNRLIDHFQIFQAEDGVVGLIVLSCHNLQIWKRKVDCKGVAIWLRQKTVALRNILELPPKIRKRRELHGKFVGHDEDNNAMFLYIDGNVYMVQLKSMQSKKLKGIGSASYCYPFTSFYPPSTTTTAENGAEMLG</sequence>
<dbReference type="PANTHER" id="PTHR33186:SF27">
    <property type="entry name" value="F-BOX ASSOCIATED DOMAIN-CONTAINING PROTEIN"/>
    <property type="match status" value="1"/>
</dbReference>
<reference evidence="2" key="1">
    <citation type="submission" date="2018-08" db="EMBL/GenBank/DDBJ databases">
        <authorList>
            <person name="Rossello M."/>
        </authorList>
    </citation>
    <scope>NUCLEOTIDE SEQUENCE [LARGE SCALE GENOMIC DNA]</scope>
    <source>
        <strain evidence="2">cv. Chinese Spring</strain>
    </source>
</reference>
<reference evidence="2" key="2">
    <citation type="submission" date="2018-10" db="UniProtKB">
        <authorList>
            <consortium name="EnsemblPlants"/>
        </authorList>
    </citation>
    <scope>IDENTIFICATION</scope>
</reference>
<organism evidence="2">
    <name type="scientific">Triticum aestivum</name>
    <name type="common">Wheat</name>
    <dbReference type="NCBI Taxonomy" id="4565"/>
    <lineage>
        <taxon>Eukaryota</taxon>
        <taxon>Viridiplantae</taxon>
        <taxon>Streptophyta</taxon>
        <taxon>Embryophyta</taxon>
        <taxon>Tracheophyta</taxon>
        <taxon>Spermatophyta</taxon>
        <taxon>Magnoliopsida</taxon>
        <taxon>Liliopsida</taxon>
        <taxon>Poales</taxon>
        <taxon>Poaceae</taxon>
        <taxon>BOP clade</taxon>
        <taxon>Pooideae</taxon>
        <taxon>Triticodae</taxon>
        <taxon>Triticeae</taxon>
        <taxon>Triticinae</taxon>
        <taxon>Triticum</taxon>
    </lineage>
</organism>
<dbReference type="PANTHER" id="PTHR33186">
    <property type="entry name" value="OS10G0136150 PROTEIN-RELATED"/>
    <property type="match status" value="1"/>
</dbReference>
<evidence type="ECO:0000313" key="3">
    <source>
        <dbReference type="Proteomes" id="UP000019116"/>
    </source>
</evidence>
<dbReference type="STRING" id="4565.A0A3B6EAT5"/>
<proteinExistence type="predicted"/>
<dbReference type="OrthoDB" id="580783at2759"/>
<dbReference type="Pfam" id="PF23635">
    <property type="entry name" value="Beta-prop_AT5G49610-like"/>
    <property type="match status" value="1"/>
</dbReference>
<dbReference type="AlphaFoldDB" id="A0A3B6EAT5"/>
<evidence type="ECO:0000313" key="2">
    <source>
        <dbReference type="EnsemblPlants" id="TraesCS3A02G018600.1"/>
    </source>
</evidence>
<protein>
    <recommendedName>
        <fullName evidence="1">F-box protein AT5G49610-like beta-propeller domain-containing protein</fullName>
    </recommendedName>
</protein>
<evidence type="ECO:0000259" key="1">
    <source>
        <dbReference type="Pfam" id="PF23635"/>
    </source>
</evidence>